<dbReference type="AlphaFoldDB" id="A0AAV7FX89"/>
<dbReference type="EMBL" id="JAGFBR010000019">
    <property type="protein sequence ID" value="KAH0448043.1"/>
    <property type="molecule type" value="Genomic_DNA"/>
</dbReference>
<accession>A0AAV7FX89</accession>
<dbReference type="Proteomes" id="UP000775213">
    <property type="component" value="Unassembled WGS sequence"/>
</dbReference>
<sequence length="120" mass="13555">MEEKGEKWPANGGRLGEKWFRFWRGRMDGNLMANSAHMVLPLPVGAATRTLSSVLYKTFVLELFLVAPRNVGAYIPITHVGENARKNITLLSLFKIVQYEARLSAIPVKNNLRLMPQAFL</sequence>
<evidence type="ECO:0000313" key="1">
    <source>
        <dbReference type="EMBL" id="KAH0448043.1"/>
    </source>
</evidence>
<organism evidence="1 2">
    <name type="scientific">Dendrobium chrysotoxum</name>
    <name type="common">Orchid</name>
    <dbReference type="NCBI Taxonomy" id="161865"/>
    <lineage>
        <taxon>Eukaryota</taxon>
        <taxon>Viridiplantae</taxon>
        <taxon>Streptophyta</taxon>
        <taxon>Embryophyta</taxon>
        <taxon>Tracheophyta</taxon>
        <taxon>Spermatophyta</taxon>
        <taxon>Magnoliopsida</taxon>
        <taxon>Liliopsida</taxon>
        <taxon>Asparagales</taxon>
        <taxon>Orchidaceae</taxon>
        <taxon>Epidendroideae</taxon>
        <taxon>Malaxideae</taxon>
        <taxon>Dendrobiinae</taxon>
        <taxon>Dendrobium</taxon>
    </lineage>
</organism>
<keyword evidence="2" id="KW-1185">Reference proteome</keyword>
<gene>
    <name evidence="1" type="ORF">IEQ34_021843</name>
</gene>
<protein>
    <submittedName>
        <fullName evidence="1">Uncharacterized protein</fullName>
    </submittedName>
</protein>
<name>A0AAV7FX89_DENCH</name>
<reference evidence="1 2" key="1">
    <citation type="journal article" date="2021" name="Hortic Res">
        <title>Chromosome-scale assembly of the Dendrobium chrysotoxum genome enhances the understanding of orchid evolution.</title>
        <authorList>
            <person name="Zhang Y."/>
            <person name="Zhang G.Q."/>
            <person name="Zhang D."/>
            <person name="Liu X.D."/>
            <person name="Xu X.Y."/>
            <person name="Sun W.H."/>
            <person name="Yu X."/>
            <person name="Zhu X."/>
            <person name="Wang Z.W."/>
            <person name="Zhao X."/>
            <person name="Zhong W.Y."/>
            <person name="Chen H."/>
            <person name="Yin W.L."/>
            <person name="Huang T."/>
            <person name="Niu S.C."/>
            <person name="Liu Z.J."/>
        </authorList>
    </citation>
    <scope>NUCLEOTIDE SEQUENCE [LARGE SCALE GENOMIC DNA]</scope>
    <source>
        <strain evidence="1">Lindl</strain>
    </source>
</reference>
<evidence type="ECO:0000313" key="2">
    <source>
        <dbReference type="Proteomes" id="UP000775213"/>
    </source>
</evidence>
<proteinExistence type="predicted"/>
<comment type="caution">
    <text evidence="1">The sequence shown here is derived from an EMBL/GenBank/DDBJ whole genome shotgun (WGS) entry which is preliminary data.</text>
</comment>